<reference evidence="2 3" key="1">
    <citation type="submission" date="2018-12" db="EMBL/GenBank/DDBJ databases">
        <authorList>
            <person name="Li F."/>
        </authorList>
    </citation>
    <scope>NUCLEOTIDE SEQUENCE [LARGE SCALE GENOMIC DNA]</scope>
    <source>
        <strain evidence="2 3">11W25H-1</strain>
    </source>
</reference>
<dbReference type="PROSITE" id="PS51729">
    <property type="entry name" value="GNAT_YJDJ"/>
    <property type="match status" value="1"/>
</dbReference>
<dbReference type="Proteomes" id="UP000288547">
    <property type="component" value="Unassembled WGS sequence"/>
</dbReference>
<keyword evidence="3" id="KW-1185">Reference proteome</keyword>
<sequence length="93" mass="10378">MVDDESARRYELFVGDDRVGYSAYRREPGRVTFTHTVVDPAFEGHGYGSAIARAVVADAVERGETIIPRCPFIRSWLEKHPDAATGIEWPDAP</sequence>
<evidence type="ECO:0000259" key="1">
    <source>
        <dbReference type="PROSITE" id="PS51729"/>
    </source>
</evidence>
<accession>A0A3S4DLJ8</accession>
<evidence type="ECO:0000313" key="3">
    <source>
        <dbReference type="Proteomes" id="UP000288547"/>
    </source>
</evidence>
<dbReference type="GO" id="GO:0016740">
    <property type="term" value="F:transferase activity"/>
    <property type="evidence" value="ECO:0007669"/>
    <property type="project" value="UniProtKB-KW"/>
</dbReference>
<dbReference type="CDD" id="cd04301">
    <property type="entry name" value="NAT_SF"/>
    <property type="match status" value="1"/>
</dbReference>
<comment type="caution">
    <text evidence="2">The sequence shown here is derived from an EMBL/GenBank/DDBJ whole genome shotgun (WGS) entry which is preliminary data.</text>
</comment>
<dbReference type="InterPro" id="IPR045057">
    <property type="entry name" value="Gcn5-rel_NAT"/>
</dbReference>
<dbReference type="AlphaFoldDB" id="A0A3S4DLJ8"/>
<dbReference type="EMBL" id="RZNB01000003">
    <property type="protein sequence ID" value="RWZ51202.1"/>
    <property type="molecule type" value="Genomic_DNA"/>
</dbReference>
<proteinExistence type="predicted"/>
<dbReference type="Gene3D" id="3.40.630.30">
    <property type="match status" value="1"/>
</dbReference>
<keyword evidence="2" id="KW-0808">Transferase</keyword>
<dbReference type="OrthoDB" id="5405911at2"/>
<feature type="domain" description="N-acetyltransferase" evidence="1">
    <location>
        <begin position="2"/>
        <end position="88"/>
    </location>
</feature>
<dbReference type="SUPFAM" id="SSF55729">
    <property type="entry name" value="Acyl-CoA N-acyltransferases (Nat)"/>
    <property type="match status" value="1"/>
</dbReference>
<dbReference type="PANTHER" id="PTHR31435:SF10">
    <property type="entry name" value="BSR4717 PROTEIN"/>
    <property type="match status" value="1"/>
</dbReference>
<dbReference type="Pfam" id="PF14542">
    <property type="entry name" value="Acetyltransf_CG"/>
    <property type="match status" value="1"/>
</dbReference>
<organism evidence="2 3">
    <name type="scientific">Labedella phragmitis</name>
    <dbReference type="NCBI Taxonomy" id="2498849"/>
    <lineage>
        <taxon>Bacteria</taxon>
        <taxon>Bacillati</taxon>
        <taxon>Actinomycetota</taxon>
        <taxon>Actinomycetes</taxon>
        <taxon>Micrococcales</taxon>
        <taxon>Microbacteriaceae</taxon>
        <taxon>Labedella</taxon>
    </lineage>
</organism>
<evidence type="ECO:0000313" key="2">
    <source>
        <dbReference type="EMBL" id="RWZ51202.1"/>
    </source>
</evidence>
<name>A0A3S4DLJ8_9MICO</name>
<protein>
    <submittedName>
        <fullName evidence="2">N-acetyltransferase</fullName>
    </submittedName>
</protein>
<dbReference type="InterPro" id="IPR031165">
    <property type="entry name" value="GNAT_YJDJ"/>
</dbReference>
<dbReference type="InterPro" id="IPR016181">
    <property type="entry name" value="Acyl_CoA_acyltransferase"/>
</dbReference>
<gene>
    <name evidence="2" type="ORF">ELQ90_08705</name>
</gene>
<dbReference type="PANTHER" id="PTHR31435">
    <property type="entry name" value="PROTEIN NATD1"/>
    <property type="match status" value="1"/>
</dbReference>